<evidence type="ECO:0000313" key="2">
    <source>
        <dbReference type="EMBL" id="KRM94493.1"/>
    </source>
</evidence>
<evidence type="ECO:0000259" key="1">
    <source>
        <dbReference type="PROSITE" id="PS51186"/>
    </source>
</evidence>
<dbReference type="AlphaFoldDB" id="A0A0R2CRU4"/>
<organism evidence="2 3">
    <name type="scientific">Lentilactobacillus senioris DSM 24302 = JCM 17472</name>
    <dbReference type="NCBI Taxonomy" id="1423802"/>
    <lineage>
        <taxon>Bacteria</taxon>
        <taxon>Bacillati</taxon>
        <taxon>Bacillota</taxon>
        <taxon>Bacilli</taxon>
        <taxon>Lactobacillales</taxon>
        <taxon>Lactobacillaceae</taxon>
        <taxon>Lentilactobacillus</taxon>
    </lineage>
</organism>
<dbReference type="PROSITE" id="PS51186">
    <property type="entry name" value="GNAT"/>
    <property type="match status" value="1"/>
</dbReference>
<dbReference type="RefSeq" id="WP_225425397.1">
    <property type="nucleotide sequence ID" value="NZ_AYZR01000004.1"/>
</dbReference>
<name>A0A0R2CRU4_9LACO</name>
<keyword evidence="3" id="KW-1185">Reference proteome</keyword>
<comment type="caution">
    <text evidence="2">The sequence shown here is derived from an EMBL/GenBank/DDBJ whole genome shotgun (WGS) entry which is preliminary data.</text>
</comment>
<reference evidence="2 3" key="1">
    <citation type="journal article" date="2015" name="Genome Announc.">
        <title>Expanding the biotechnology potential of lactobacilli through comparative genomics of 213 strains and associated genera.</title>
        <authorList>
            <person name="Sun Z."/>
            <person name="Harris H.M."/>
            <person name="McCann A."/>
            <person name="Guo C."/>
            <person name="Argimon S."/>
            <person name="Zhang W."/>
            <person name="Yang X."/>
            <person name="Jeffery I.B."/>
            <person name="Cooney J.C."/>
            <person name="Kagawa T.F."/>
            <person name="Liu W."/>
            <person name="Song Y."/>
            <person name="Salvetti E."/>
            <person name="Wrobel A."/>
            <person name="Rasinkangas P."/>
            <person name="Parkhill J."/>
            <person name="Rea M.C."/>
            <person name="O'Sullivan O."/>
            <person name="Ritari J."/>
            <person name="Douillard F.P."/>
            <person name="Paul Ross R."/>
            <person name="Yang R."/>
            <person name="Briner A.E."/>
            <person name="Felis G.E."/>
            <person name="de Vos W.M."/>
            <person name="Barrangou R."/>
            <person name="Klaenhammer T.R."/>
            <person name="Caufield P.W."/>
            <person name="Cui Y."/>
            <person name="Zhang H."/>
            <person name="O'Toole P.W."/>
        </authorList>
    </citation>
    <scope>NUCLEOTIDE SEQUENCE [LARGE SCALE GENOMIC DNA]</scope>
    <source>
        <strain evidence="2 3">DSM 24302</strain>
    </source>
</reference>
<dbReference type="InterPro" id="IPR000182">
    <property type="entry name" value="GNAT_dom"/>
</dbReference>
<gene>
    <name evidence="2" type="ORF">FC56_GL001450</name>
</gene>
<protein>
    <submittedName>
        <fullName evidence="2">Acetyltransferase, GNAT family</fullName>
    </submittedName>
</protein>
<dbReference type="SUPFAM" id="SSF55729">
    <property type="entry name" value="Acyl-CoA N-acyltransferases (Nat)"/>
    <property type="match status" value="1"/>
</dbReference>
<proteinExistence type="predicted"/>
<dbReference type="EMBL" id="AYZR01000004">
    <property type="protein sequence ID" value="KRM94493.1"/>
    <property type="molecule type" value="Genomic_DNA"/>
</dbReference>
<dbReference type="PATRIC" id="fig|1423802.4.peg.1468"/>
<feature type="domain" description="N-acetyltransferase" evidence="1">
    <location>
        <begin position="3"/>
        <end position="147"/>
    </location>
</feature>
<dbReference type="Gene3D" id="3.40.630.30">
    <property type="match status" value="1"/>
</dbReference>
<keyword evidence="2" id="KW-0808">Transferase</keyword>
<dbReference type="InterPro" id="IPR016181">
    <property type="entry name" value="Acyl_CoA_acyltransferase"/>
</dbReference>
<dbReference type="Pfam" id="PF00583">
    <property type="entry name" value="Acetyltransf_1"/>
    <property type="match status" value="1"/>
</dbReference>
<dbReference type="CDD" id="cd04301">
    <property type="entry name" value="NAT_SF"/>
    <property type="match status" value="1"/>
</dbReference>
<accession>A0A0R2CRU4</accession>
<sequence length="178" mass="19687">MKFSIRTIVPTDFEVVNNLVTASYPKGASRAAMIERLRQWDNYNPQFEVVAQSSDNGQVIGHSLMIPVQVSGMGNDYQIVSVISIIVDPAYQHHAVGQGILHELESRAQLAGYPAVSAIDSGDFFFNSGYVAGENFNLLSTMPVDIYSNLVKQLRDGSLYNKGGKIYYPDEYFGIDHS</sequence>
<dbReference type="Proteomes" id="UP000051256">
    <property type="component" value="Unassembled WGS sequence"/>
</dbReference>
<dbReference type="GO" id="GO:0016747">
    <property type="term" value="F:acyltransferase activity, transferring groups other than amino-acyl groups"/>
    <property type="evidence" value="ECO:0007669"/>
    <property type="project" value="InterPro"/>
</dbReference>
<dbReference type="STRING" id="1423802.FC56_GL001450"/>
<evidence type="ECO:0000313" key="3">
    <source>
        <dbReference type="Proteomes" id="UP000051256"/>
    </source>
</evidence>